<proteinExistence type="predicted"/>
<feature type="domain" description="Uncharacterized protein YyaB-like PH" evidence="2">
    <location>
        <begin position="40"/>
        <end position="114"/>
    </location>
</feature>
<keyword evidence="1" id="KW-1133">Transmembrane helix</keyword>
<keyword evidence="1" id="KW-0472">Membrane</keyword>
<reference evidence="3" key="2">
    <citation type="submission" date="2020-09" db="EMBL/GenBank/DDBJ databases">
        <authorList>
            <person name="Sun Q."/>
            <person name="Zhou Y."/>
        </authorList>
    </citation>
    <scope>NUCLEOTIDE SEQUENCE</scope>
    <source>
        <strain evidence="3">CGMCC 1.12698</strain>
    </source>
</reference>
<organism evidence="3 4">
    <name type="scientific">Priestia taiwanensis</name>
    <dbReference type="NCBI Taxonomy" id="1347902"/>
    <lineage>
        <taxon>Bacteria</taxon>
        <taxon>Bacillati</taxon>
        <taxon>Bacillota</taxon>
        <taxon>Bacilli</taxon>
        <taxon>Bacillales</taxon>
        <taxon>Bacillaceae</taxon>
        <taxon>Priestia</taxon>
    </lineage>
</organism>
<evidence type="ECO:0000313" key="4">
    <source>
        <dbReference type="Proteomes" id="UP000605259"/>
    </source>
</evidence>
<dbReference type="Pfam" id="PF06713">
    <property type="entry name" value="bPH_4"/>
    <property type="match status" value="1"/>
</dbReference>
<name>A0A917AQN7_9BACI</name>
<dbReference type="AlphaFoldDB" id="A0A917AQN7"/>
<comment type="caution">
    <text evidence="3">The sequence shown here is derived from an EMBL/GenBank/DDBJ whole genome shotgun (WGS) entry which is preliminary data.</text>
</comment>
<dbReference type="Proteomes" id="UP000605259">
    <property type="component" value="Unassembled WGS sequence"/>
</dbReference>
<sequence length="124" mass="14333">MFVLPIILYTENRPTETDFFISLFVCIPLAIFCILGWFGTYYVVMDTELKVYGGFIPMGKIDISTITSIRRTNNPLSAPALSFKRLEITYGKWEMALVSPENETYFVQLLKEKNPHIVLDDKLR</sequence>
<dbReference type="RefSeq" id="WP_188387982.1">
    <property type="nucleotide sequence ID" value="NZ_BMFK01000001.1"/>
</dbReference>
<gene>
    <name evidence="3" type="ORF">GCM10007140_17530</name>
</gene>
<dbReference type="EMBL" id="BMFK01000001">
    <property type="protein sequence ID" value="GGE67970.1"/>
    <property type="molecule type" value="Genomic_DNA"/>
</dbReference>
<protein>
    <recommendedName>
        <fullName evidence="2">Uncharacterized protein YyaB-like PH domain-containing protein</fullName>
    </recommendedName>
</protein>
<keyword evidence="1" id="KW-0812">Transmembrane</keyword>
<dbReference type="InterPro" id="IPR009589">
    <property type="entry name" value="PH_YyaB-like"/>
</dbReference>
<evidence type="ECO:0000259" key="2">
    <source>
        <dbReference type="Pfam" id="PF06713"/>
    </source>
</evidence>
<feature type="transmembrane region" description="Helical" evidence="1">
    <location>
        <begin position="20"/>
        <end position="44"/>
    </location>
</feature>
<reference evidence="3" key="1">
    <citation type="journal article" date="2014" name="Int. J. Syst. Evol. Microbiol.">
        <title>Complete genome sequence of Corynebacterium casei LMG S-19264T (=DSM 44701T), isolated from a smear-ripened cheese.</title>
        <authorList>
            <consortium name="US DOE Joint Genome Institute (JGI-PGF)"/>
            <person name="Walter F."/>
            <person name="Albersmeier A."/>
            <person name="Kalinowski J."/>
            <person name="Ruckert C."/>
        </authorList>
    </citation>
    <scope>NUCLEOTIDE SEQUENCE</scope>
    <source>
        <strain evidence="3">CGMCC 1.12698</strain>
    </source>
</reference>
<evidence type="ECO:0000313" key="3">
    <source>
        <dbReference type="EMBL" id="GGE67970.1"/>
    </source>
</evidence>
<keyword evidence="4" id="KW-1185">Reference proteome</keyword>
<accession>A0A917AQN7</accession>
<evidence type="ECO:0000256" key="1">
    <source>
        <dbReference type="SAM" id="Phobius"/>
    </source>
</evidence>
<dbReference type="GO" id="GO:0030153">
    <property type="term" value="P:bacteriocin immunity"/>
    <property type="evidence" value="ECO:0007669"/>
    <property type="project" value="InterPro"/>
</dbReference>